<dbReference type="InterPro" id="IPR046347">
    <property type="entry name" value="bZIP_sf"/>
</dbReference>
<evidence type="ECO:0000256" key="1">
    <source>
        <dbReference type="SAM" id="Coils"/>
    </source>
</evidence>
<feature type="region of interest" description="Disordered" evidence="2">
    <location>
        <begin position="88"/>
        <end position="133"/>
    </location>
</feature>
<protein>
    <recommendedName>
        <fullName evidence="5">BZIP domain-containing protein</fullName>
    </recommendedName>
</protein>
<accession>A0A9P5ZWW5</accession>
<feature type="coiled-coil region" evidence="1">
    <location>
        <begin position="25"/>
        <end position="70"/>
    </location>
</feature>
<dbReference type="Gene3D" id="1.20.5.170">
    <property type="match status" value="1"/>
</dbReference>
<reference evidence="3" key="1">
    <citation type="submission" date="2020-11" db="EMBL/GenBank/DDBJ databases">
        <authorList>
            <consortium name="DOE Joint Genome Institute"/>
            <person name="Ahrendt S."/>
            <person name="Riley R."/>
            <person name="Andreopoulos W."/>
            <person name="Labutti K."/>
            <person name="Pangilinan J."/>
            <person name="Ruiz-Duenas F.J."/>
            <person name="Barrasa J.M."/>
            <person name="Sanchez-Garcia M."/>
            <person name="Camarero S."/>
            <person name="Miyauchi S."/>
            <person name="Serrano A."/>
            <person name="Linde D."/>
            <person name="Babiker R."/>
            <person name="Drula E."/>
            <person name="Ayuso-Fernandez I."/>
            <person name="Pacheco R."/>
            <person name="Padilla G."/>
            <person name="Ferreira P."/>
            <person name="Barriuso J."/>
            <person name="Kellner H."/>
            <person name="Castanera R."/>
            <person name="Alfaro M."/>
            <person name="Ramirez L."/>
            <person name="Pisabarro A.G."/>
            <person name="Kuo A."/>
            <person name="Tritt A."/>
            <person name="Lipzen A."/>
            <person name="He G."/>
            <person name="Yan M."/>
            <person name="Ng V."/>
            <person name="Cullen D."/>
            <person name="Martin F."/>
            <person name="Rosso M.-N."/>
            <person name="Henrissat B."/>
            <person name="Hibbett D."/>
            <person name="Martinez A.T."/>
            <person name="Grigoriev I.V."/>
        </authorList>
    </citation>
    <scope>NUCLEOTIDE SEQUENCE</scope>
    <source>
        <strain evidence="3">ATCC 90797</strain>
    </source>
</reference>
<evidence type="ECO:0008006" key="5">
    <source>
        <dbReference type="Google" id="ProtNLM"/>
    </source>
</evidence>
<dbReference type="SUPFAM" id="SSF57959">
    <property type="entry name" value="Leucine zipper domain"/>
    <property type="match status" value="1"/>
</dbReference>
<comment type="caution">
    <text evidence="3">The sequence shown here is derived from an EMBL/GenBank/DDBJ whole genome shotgun (WGS) entry which is preliminary data.</text>
</comment>
<dbReference type="Proteomes" id="UP000807025">
    <property type="component" value="Unassembled WGS sequence"/>
</dbReference>
<dbReference type="EMBL" id="MU154565">
    <property type="protein sequence ID" value="KAF9495146.1"/>
    <property type="molecule type" value="Genomic_DNA"/>
</dbReference>
<dbReference type="PANTHER" id="PTHR42070:SF1">
    <property type="entry name" value="FILAMENT ASSOCIATED PROTEIN, PUTATIVE (AFU_ORTHOLOGUE AFUA_8G06630)-RELATED"/>
    <property type="match status" value="1"/>
</dbReference>
<dbReference type="AlphaFoldDB" id="A0A9P5ZWW5"/>
<proteinExistence type="predicted"/>
<feature type="compositionally biased region" description="Low complexity" evidence="2">
    <location>
        <begin position="96"/>
        <end position="116"/>
    </location>
</feature>
<feature type="region of interest" description="Disordered" evidence="2">
    <location>
        <begin position="201"/>
        <end position="223"/>
    </location>
</feature>
<dbReference type="GO" id="GO:0003700">
    <property type="term" value="F:DNA-binding transcription factor activity"/>
    <property type="evidence" value="ECO:0007669"/>
    <property type="project" value="InterPro"/>
</dbReference>
<feature type="region of interest" description="Disordered" evidence="2">
    <location>
        <begin position="1"/>
        <end position="25"/>
    </location>
</feature>
<name>A0A9P5ZWW5_PLEER</name>
<dbReference type="OrthoDB" id="5374328at2759"/>
<sequence length="317" mass="35242">MTDKAVPNPQPSKAQRVRENQRRCRTRKKEYIASLEARLRDIEQQGAQANVELQQQARRVLAENRLLRRLLTERFHMSAESIDGYLRIGRDGQQGRGSVLSLSSSPEGSCSTNRSTCSERRTTSSPDSSLNSFSTDVFDPDVGLAWGSEQAHVSYACTAFDAAEIPHCPGQVTTEAPDQTLDVFSTPPIEAQPQAEDAITFDNNNNNNNNDGSSMPPQPMVDQPSAEVLNDETIMSVMCSAPWPVPSESYTSCTLAYQLLSAINQRRFMPMNMKDVIMEWLWYGFRASDDSAARCCVVDDGVLYSVAVNLLHRYSSD</sequence>
<evidence type="ECO:0000313" key="3">
    <source>
        <dbReference type="EMBL" id="KAF9495146.1"/>
    </source>
</evidence>
<organism evidence="3 4">
    <name type="scientific">Pleurotus eryngii</name>
    <name type="common">Boletus of the steppes</name>
    <dbReference type="NCBI Taxonomy" id="5323"/>
    <lineage>
        <taxon>Eukaryota</taxon>
        <taxon>Fungi</taxon>
        <taxon>Dikarya</taxon>
        <taxon>Basidiomycota</taxon>
        <taxon>Agaricomycotina</taxon>
        <taxon>Agaricomycetes</taxon>
        <taxon>Agaricomycetidae</taxon>
        <taxon>Agaricales</taxon>
        <taxon>Pleurotineae</taxon>
        <taxon>Pleurotaceae</taxon>
        <taxon>Pleurotus</taxon>
    </lineage>
</organism>
<evidence type="ECO:0000313" key="4">
    <source>
        <dbReference type="Proteomes" id="UP000807025"/>
    </source>
</evidence>
<gene>
    <name evidence="3" type="ORF">BDN71DRAFT_1448035</name>
</gene>
<dbReference type="PANTHER" id="PTHR42070">
    <property type="entry name" value="FILAMENT ASSOCIATED PROTEIN, PUTATIVE (AFU_ORTHOLOGUE AFUA_8G06630)-RELATED"/>
    <property type="match status" value="1"/>
</dbReference>
<keyword evidence="1" id="KW-0175">Coiled coil</keyword>
<evidence type="ECO:0000256" key="2">
    <source>
        <dbReference type="SAM" id="MobiDB-lite"/>
    </source>
</evidence>
<dbReference type="CDD" id="cd14688">
    <property type="entry name" value="bZIP_YAP"/>
    <property type="match status" value="1"/>
</dbReference>
<keyword evidence="4" id="KW-1185">Reference proteome</keyword>